<feature type="transmembrane region" description="Helical" evidence="7">
    <location>
        <begin position="408"/>
        <end position="428"/>
    </location>
</feature>
<dbReference type="OrthoDB" id="1431934at2759"/>
<keyword evidence="4" id="KW-0863">Zinc-finger</keyword>
<evidence type="ECO:0000256" key="5">
    <source>
        <dbReference type="ARBA" id="ARBA00022786"/>
    </source>
</evidence>
<evidence type="ECO:0000256" key="1">
    <source>
        <dbReference type="ARBA" id="ARBA00022679"/>
    </source>
</evidence>
<dbReference type="PANTHER" id="PTHR11685">
    <property type="entry name" value="RBR FAMILY RING FINGER AND IBR DOMAIN-CONTAINING"/>
    <property type="match status" value="1"/>
</dbReference>
<evidence type="ECO:0000256" key="4">
    <source>
        <dbReference type="ARBA" id="ARBA00022771"/>
    </source>
</evidence>
<evidence type="ECO:0000313" key="9">
    <source>
        <dbReference type="EMBL" id="EAS03221.2"/>
    </source>
</evidence>
<evidence type="ECO:0000256" key="3">
    <source>
        <dbReference type="ARBA" id="ARBA00022737"/>
    </source>
</evidence>
<feature type="domain" description="RING-type" evidence="8">
    <location>
        <begin position="64"/>
        <end position="274"/>
    </location>
</feature>
<dbReference type="Gene3D" id="1.20.120.1750">
    <property type="match status" value="1"/>
</dbReference>
<dbReference type="AlphaFoldDB" id="I7MLX0"/>
<dbReference type="Pfam" id="PF22191">
    <property type="entry name" value="IBR_1"/>
    <property type="match status" value="1"/>
</dbReference>
<evidence type="ECO:0000313" key="10">
    <source>
        <dbReference type="Proteomes" id="UP000009168"/>
    </source>
</evidence>
<proteinExistence type="predicted"/>
<dbReference type="InterPro" id="IPR044066">
    <property type="entry name" value="TRIAD_supradom"/>
</dbReference>
<evidence type="ECO:0000259" key="8">
    <source>
        <dbReference type="PROSITE" id="PS51873"/>
    </source>
</evidence>
<reference evidence="10" key="1">
    <citation type="journal article" date="2006" name="PLoS Biol.">
        <title>Macronuclear genome sequence of the ciliate Tetrahymena thermophila, a model eukaryote.</title>
        <authorList>
            <person name="Eisen J.A."/>
            <person name="Coyne R.S."/>
            <person name="Wu M."/>
            <person name="Wu D."/>
            <person name="Thiagarajan M."/>
            <person name="Wortman J.R."/>
            <person name="Badger J.H."/>
            <person name="Ren Q."/>
            <person name="Amedeo P."/>
            <person name="Jones K.M."/>
            <person name="Tallon L.J."/>
            <person name="Delcher A.L."/>
            <person name="Salzberg S.L."/>
            <person name="Silva J.C."/>
            <person name="Haas B.J."/>
            <person name="Majoros W.H."/>
            <person name="Farzad M."/>
            <person name="Carlton J.M."/>
            <person name="Smith R.K. Jr."/>
            <person name="Garg J."/>
            <person name="Pearlman R.E."/>
            <person name="Karrer K.M."/>
            <person name="Sun L."/>
            <person name="Manning G."/>
            <person name="Elde N.C."/>
            <person name="Turkewitz A.P."/>
            <person name="Asai D.J."/>
            <person name="Wilkes D.E."/>
            <person name="Wang Y."/>
            <person name="Cai H."/>
            <person name="Collins K."/>
            <person name="Stewart B.A."/>
            <person name="Lee S.R."/>
            <person name="Wilamowska K."/>
            <person name="Weinberg Z."/>
            <person name="Ruzzo W.L."/>
            <person name="Wloga D."/>
            <person name="Gaertig J."/>
            <person name="Frankel J."/>
            <person name="Tsao C.-C."/>
            <person name="Gorovsky M.A."/>
            <person name="Keeling P.J."/>
            <person name="Waller R.F."/>
            <person name="Patron N.J."/>
            <person name="Cherry J.M."/>
            <person name="Stover N.A."/>
            <person name="Krieger C.J."/>
            <person name="del Toro C."/>
            <person name="Ryder H.F."/>
            <person name="Williamson S.C."/>
            <person name="Barbeau R.A."/>
            <person name="Hamilton E.P."/>
            <person name="Orias E."/>
        </authorList>
    </citation>
    <scope>NUCLEOTIDE SEQUENCE [LARGE SCALE GENOMIC DNA]</scope>
    <source>
        <strain evidence="10">SB210</strain>
    </source>
</reference>
<dbReference type="RefSeq" id="XP_001023466.2">
    <property type="nucleotide sequence ID" value="XM_001023466.3"/>
</dbReference>
<keyword evidence="7" id="KW-0472">Membrane</keyword>
<name>I7MLX0_TETTS</name>
<dbReference type="KEGG" id="tet:TTHERM_00535570"/>
<evidence type="ECO:0000256" key="7">
    <source>
        <dbReference type="SAM" id="Phobius"/>
    </source>
</evidence>
<keyword evidence="7" id="KW-0812">Transmembrane</keyword>
<dbReference type="STRING" id="312017.I7MLX0"/>
<keyword evidence="7" id="KW-1133">Transmembrane helix</keyword>
<dbReference type="eggNOG" id="KOG1815">
    <property type="taxonomic scope" value="Eukaryota"/>
</dbReference>
<dbReference type="HOGENOM" id="CLU_636947_0_0_1"/>
<evidence type="ECO:0000256" key="6">
    <source>
        <dbReference type="ARBA" id="ARBA00022833"/>
    </source>
</evidence>
<keyword evidence="10" id="KW-1185">Reference proteome</keyword>
<dbReference type="GeneID" id="7826561"/>
<keyword evidence="6" id="KW-0862">Zinc</keyword>
<gene>
    <name evidence="9" type="ORF">TTHERM_00535570</name>
</gene>
<keyword evidence="1" id="KW-0808">Transferase</keyword>
<keyword evidence="2" id="KW-0479">Metal-binding</keyword>
<dbReference type="InParanoid" id="I7MLX0"/>
<dbReference type="GO" id="GO:0016567">
    <property type="term" value="P:protein ubiquitination"/>
    <property type="evidence" value="ECO:0007669"/>
    <property type="project" value="InterPro"/>
</dbReference>
<dbReference type="GO" id="GO:0008270">
    <property type="term" value="F:zinc ion binding"/>
    <property type="evidence" value="ECO:0007669"/>
    <property type="project" value="UniProtKB-KW"/>
</dbReference>
<evidence type="ECO:0000256" key="2">
    <source>
        <dbReference type="ARBA" id="ARBA00022723"/>
    </source>
</evidence>
<dbReference type="GO" id="GO:0004842">
    <property type="term" value="F:ubiquitin-protein transferase activity"/>
    <property type="evidence" value="ECO:0007669"/>
    <property type="project" value="InterPro"/>
</dbReference>
<keyword evidence="5" id="KW-0833">Ubl conjugation pathway</keyword>
<dbReference type="SUPFAM" id="SSF57850">
    <property type="entry name" value="RING/U-box"/>
    <property type="match status" value="1"/>
</dbReference>
<dbReference type="InterPro" id="IPR031127">
    <property type="entry name" value="E3_UB_ligase_RBR"/>
</dbReference>
<organism evidence="9 10">
    <name type="scientific">Tetrahymena thermophila (strain SB210)</name>
    <dbReference type="NCBI Taxonomy" id="312017"/>
    <lineage>
        <taxon>Eukaryota</taxon>
        <taxon>Sar</taxon>
        <taxon>Alveolata</taxon>
        <taxon>Ciliophora</taxon>
        <taxon>Intramacronucleata</taxon>
        <taxon>Oligohymenophorea</taxon>
        <taxon>Hymenostomatida</taxon>
        <taxon>Tetrahymenina</taxon>
        <taxon>Tetrahymenidae</taxon>
        <taxon>Tetrahymena</taxon>
    </lineage>
</organism>
<protein>
    <submittedName>
        <fullName evidence="9">Ibr domain protein</fullName>
    </submittedName>
</protein>
<dbReference type="PROSITE" id="PS51873">
    <property type="entry name" value="TRIAD"/>
    <property type="match status" value="1"/>
</dbReference>
<dbReference type="Proteomes" id="UP000009168">
    <property type="component" value="Unassembled WGS sequence"/>
</dbReference>
<keyword evidence="3" id="KW-0677">Repeat</keyword>
<sequence>MHQQQNRKANKVEIKKSIRKKILKKNQTKIKFHSISLNNQSSYQIKLMKKQGKIKGKIQKREPIAFECLICSSSYKHNLDDLNSNYQNQICFHFRKKICPNCLDQWMSQQIQDQGSLNYNALKIKCPINTCNQLFLFNLFKQVFNMKIFPITTQQLLNHYCRQQYDIVSCPNSTCSYRGIVNNQKCTEPFQCSLCQHQWSEHSQNSFKNLKELKSNLYKYFFTKNCPTCNAHIQKNGGCNNMTCRKCQTGFCWLCLNPHGKHPASCGIKQAAKCLLLYTPVIYFYKKFQFLKLLKNYNPIKKCEKWYDFLLYPFKCVGVGFRFGTYYAFCISSFFLAYTAGLSLLRMSSAIILKIQNTINSYHGKPQIVQQINVPRQQFRQQSTLNIATAGCLVSGLISYYYGNKTEYKIFLGVNFLYLSFISSIIVGTSI</sequence>
<dbReference type="EMBL" id="GG662495">
    <property type="protein sequence ID" value="EAS03221.2"/>
    <property type="molecule type" value="Genomic_DNA"/>
</dbReference>
<accession>I7MLX0</accession>
<feature type="transmembrane region" description="Helical" evidence="7">
    <location>
        <begin position="326"/>
        <end position="345"/>
    </location>
</feature>